<dbReference type="AlphaFoldDB" id="A0A2X0U0M4"/>
<evidence type="ECO:0000313" key="2">
    <source>
        <dbReference type="EMBL" id="SPT55694.1"/>
    </source>
</evidence>
<dbReference type="Proteomes" id="UP000250192">
    <property type="component" value="Unassembled WGS sequence"/>
</dbReference>
<protein>
    <submittedName>
        <fullName evidence="2">Uncharacterized protein</fullName>
    </submittedName>
</protein>
<gene>
    <name evidence="2" type="ORF">NCTC9935_01202</name>
</gene>
<evidence type="ECO:0000256" key="1">
    <source>
        <dbReference type="SAM" id="Phobius"/>
    </source>
</evidence>
<proteinExistence type="predicted"/>
<keyword evidence="1" id="KW-0472">Membrane</keyword>
<dbReference type="GeneID" id="93758824"/>
<evidence type="ECO:0000313" key="3">
    <source>
        <dbReference type="Proteomes" id="UP000250192"/>
    </source>
</evidence>
<organism evidence="2 3">
    <name type="scientific">Schaalia odontolytica</name>
    <dbReference type="NCBI Taxonomy" id="1660"/>
    <lineage>
        <taxon>Bacteria</taxon>
        <taxon>Bacillati</taxon>
        <taxon>Actinomycetota</taxon>
        <taxon>Actinomycetes</taxon>
        <taxon>Actinomycetales</taxon>
        <taxon>Actinomycetaceae</taxon>
        <taxon>Schaalia</taxon>
    </lineage>
</organism>
<keyword evidence="3" id="KW-1185">Reference proteome</keyword>
<sequence length="133" mass="14190">MRWTQFRASDAHPERGSEVVSTVLVQGLVVLVILLLAQLAFASHVRTMSVSAASEGARRGGLLGGDEVEAAARTSELLDSLVGAARDRQIDVVRERDGGVDILIVTVRTRLPLVGGFGPRWLTVHGRALVEGP</sequence>
<reference evidence="2 3" key="1">
    <citation type="submission" date="2018-06" db="EMBL/GenBank/DDBJ databases">
        <authorList>
            <consortium name="Pathogen Informatics"/>
            <person name="Doyle S."/>
        </authorList>
    </citation>
    <scope>NUCLEOTIDE SEQUENCE [LARGE SCALE GENOMIC DNA]</scope>
    <source>
        <strain evidence="2 3">NCTC9935</strain>
    </source>
</reference>
<keyword evidence="1" id="KW-1133">Transmembrane helix</keyword>
<dbReference type="OrthoDB" id="3826566at2"/>
<feature type="transmembrane region" description="Helical" evidence="1">
    <location>
        <begin position="20"/>
        <end position="41"/>
    </location>
</feature>
<dbReference type="EMBL" id="UAPR01000003">
    <property type="protein sequence ID" value="SPT55694.1"/>
    <property type="molecule type" value="Genomic_DNA"/>
</dbReference>
<dbReference type="STRING" id="1660.APY09_00070"/>
<dbReference type="RefSeq" id="WP_111823733.1">
    <property type="nucleotide sequence ID" value="NZ_CBDERX010000081.1"/>
</dbReference>
<accession>A0A2X0U0M4</accession>
<name>A0A2X0U0M4_9ACTO</name>
<keyword evidence="1" id="KW-0812">Transmembrane</keyword>